<reference evidence="1" key="1">
    <citation type="submission" date="2021-02" db="EMBL/GenBank/DDBJ databases">
        <authorList>
            <person name="Dougan E. K."/>
            <person name="Rhodes N."/>
            <person name="Thang M."/>
            <person name="Chan C."/>
        </authorList>
    </citation>
    <scope>NUCLEOTIDE SEQUENCE</scope>
</reference>
<comment type="caution">
    <text evidence="1">The sequence shown here is derived from an EMBL/GenBank/DDBJ whole genome shotgun (WGS) entry which is preliminary data.</text>
</comment>
<dbReference type="Proteomes" id="UP000604046">
    <property type="component" value="Unassembled WGS sequence"/>
</dbReference>
<organism evidence="1 2">
    <name type="scientific">Symbiodinium natans</name>
    <dbReference type="NCBI Taxonomy" id="878477"/>
    <lineage>
        <taxon>Eukaryota</taxon>
        <taxon>Sar</taxon>
        <taxon>Alveolata</taxon>
        <taxon>Dinophyceae</taxon>
        <taxon>Suessiales</taxon>
        <taxon>Symbiodiniaceae</taxon>
        <taxon>Symbiodinium</taxon>
    </lineage>
</organism>
<dbReference type="OrthoDB" id="441882at2759"/>
<protein>
    <submittedName>
        <fullName evidence="1">Uncharacterized protein</fullName>
    </submittedName>
</protein>
<sequence>MGDTQWLQMNPSTGSLPSEIKFLHLGMLHEVTSSHGEAPALILAVMKLLGQEEVWQKFAALDGFCDGLLSRWEPPWVPEGLEDAEDRRAARHMSLERLEGEEERTVHDWAMALDGFLSFVANLAVAARVQHAFEADAPLAPLGQVAQMPQMQTGEALQASDGETVSSPSTDQPVVAVKALVVVVPDQLADWHLEVLGPLLRAFKIFMLSEKAWQTDFDGASSVPFSVEAISRKLSGSS</sequence>
<accession>A0A812SRP1</accession>
<dbReference type="EMBL" id="CAJNDS010002461">
    <property type="protein sequence ID" value="CAE7486499.1"/>
    <property type="molecule type" value="Genomic_DNA"/>
</dbReference>
<dbReference type="AlphaFoldDB" id="A0A812SRP1"/>
<name>A0A812SRP1_9DINO</name>
<gene>
    <name evidence="1" type="ORF">SNAT2548_LOCUS27293</name>
</gene>
<keyword evidence="2" id="KW-1185">Reference proteome</keyword>
<proteinExistence type="predicted"/>
<evidence type="ECO:0000313" key="1">
    <source>
        <dbReference type="EMBL" id="CAE7486499.1"/>
    </source>
</evidence>
<evidence type="ECO:0000313" key="2">
    <source>
        <dbReference type="Proteomes" id="UP000604046"/>
    </source>
</evidence>